<dbReference type="Pfam" id="PF00176">
    <property type="entry name" value="SNF2-rel_dom"/>
    <property type="match status" value="1"/>
</dbReference>
<feature type="domain" description="Helicase ATP-binding" evidence="3">
    <location>
        <begin position="461"/>
        <end position="622"/>
    </location>
</feature>
<dbReference type="SMART" id="SM00487">
    <property type="entry name" value="DEXDc"/>
    <property type="match status" value="1"/>
</dbReference>
<dbReference type="Proteomes" id="UP001356095">
    <property type="component" value="Unassembled WGS sequence"/>
</dbReference>
<dbReference type="CDD" id="cd17919">
    <property type="entry name" value="DEXHc_Snf"/>
    <property type="match status" value="1"/>
</dbReference>
<dbReference type="PROSITE" id="PS51194">
    <property type="entry name" value="HELICASE_CTER"/>
    <property type="match status" value="1"/>
</dbReference>
<dbReference type="RefSeq" id="WP_330092549.1">
    <property type="nucleotide sequence ID" value="NZ_JAUZMY010000015.1"/>
</dbReference>
<dbReference type="GO" id="GO:0016787">
    <property type="term" value="F:hydrolase activity"/>
    <property type="evidence" value="ECO:0007669"/>
    <property type="project" value="UniProtKB-KW"/>
</dbReference>
<dbReference type="InterPro" id="IPR027417">
    <property type="entry name" value="P-loop_NTPase"/>
</dbReference>
<dbReference type="EMBL" id="JAUZMY010000015">
    <property type="protein sequence ID" value="MEE2038769.1"/>
    <property type="molecule type" value="Genomic_DNA"/>
</dbReference>
<dbReference type="Pfam" id="PF00271">
    <property type="entry name" value="Helicase_C"/>
    <property type="match status" value="1"/>
</dbReference>
<dbReference type="InterPro" id="IPR049730">
    <property type="entry name" value="SNF2/RAD54-like_C"/>
</dbReference>
<dbReference type="PROSITE" id="PS51192">
    <property type="entry name" value="HELICASE_ATP_BIND_1"/>
    <property type="match status" value="1"/>
</dbReference>
<dbReference type="Gene3D" id="3.40.50.300">
    <property type="entry name" value="P-loop containing nucleotide triphosphate hydrolases"/>
    <property type="match status" value="1"/>
</dbReference>
<proteinExistence type="predicted"/>
<dbReference type="PANTHER" id="PTHR10799">
    <property type="entry name" value="SNF2/RAD54 HELICASE FAMILY"/>
    <property type="match status" value="1"/>
</dbReference>
<protein>
    <submittedName>
        <fullName evidence="5">DEAD/DEAH box helicase</fullName>
        <ecNumber evidence="5">3.6.4.-</ecNumber>
    </submittedName>
</protein>
<keyword evidence="5" id="KW-0547">Nucleotide-binding</keyword>
<evidence type="ECO:0000256" key="1">
    <source>
        <dbReference type="ARBA" id="ARBA00022801"/>
    </source>
</evidence>
<name>A0ABU7K952_9ACTN</name>
<keyword evidence="6" id="KW-1185">Reference proteome</keyword>
<dbReference type="SUPFAM" id="SSF52540">
    <property type="entry name" value="P-loop containing nucleoside triphosphate hydrolases"/>
    <property type="match status" value="2"/>
</dbReference>
<evidence type="ECO:0000313" key="5">
    <source>
        <dbReference type="EMBL" id="MEE2038769.1"/>
    </source>
</evidence>
<dbReference type="Gene3D" id="3.40.50.10810">
    <property type="entry name" value="Tandem AAA-ATPase domain"/>
    <property type="match status" value="1"/>
</dbReference>
<reference evidence="5 6" key="1">
    <citation type="submission" date="2023-08" db="EMBL/GenBank/DDBJ databases">
        <authorList>
            <person name="Girao M."/>
            <person name="Carvalho M.F."/>
        </authorList>
    </citation>
    <scope>NUCLEOTIDE SEQUENCE [LARGE SCALE GENOMIC DNA]</scope>
    <source>
        <strain evidence="5 6">CT-R113</strain>
    </source>
</reference>
<dbReference type="SMART" id="SM00490">
    <property type="entry name" value="HELICc"/>
    <property type="match status" value="1"/>
</dbReference>
<dbReference type="InterPro" id="IPR000330">
    <property type="entry name" value="SNF2_N"/>
</dbReference>
<comment type="caution">
    <text evidence="5">The sequence shown here is derived from an EMBL/GenBank/DDBJ whole genome shotgun (WGS) entry which is preliminary data.</text>
</comment>
<dbReference type="CDD" id="cd18793">
    <property type="entry name" value="SF2_C_SNF"/>
    <property type="match status" value="1"/>
</dbReference>
<evidence type="ECO:0000256" key="2">
    <source>
        <dbReference type="SAM" id="MobiDB-lite"/>
    </source>
</evidence>
<dbReference type="InterPro" id="IPR001650">
    <property type="entry name" value="Helicase_C-like"/>
</dbReference>
<dbReference type="GO" id="GO:0004386">
    <property type="term" value="F:helicase activity"/>
    <property type="evidence" value="ECO:0007669"/>
    <property type="project" value="UniProtKB-KW"/>
</dbReference>
<feature type="domain" description="Helicase C-terminal" evidence="4">
    <location>
        <begin position="700"/>
        <end position="852"/>
    </location>
</feature>
<evidence type="ECO:0000259" key="3">
    <source>
        <dbReference type="PROSITE" id="PS51192"/>
    </source>
</evidence>
<keyword evidence="5" id="KW-0067">ATP-binding</keyword>
<dbReference type="EC" id="3.6.4.-" evidence="5"/>
<accession>A0ABU7K952</accession>
<evidence type="ECO:0000259" key="4">
    <source>
        <dbReference type="PROSITE" id="PS51194"/>
    </source>
</evidence>
<sequence length="895" mass="98286">MNREERRDLEALVTRVDAWITQARSIRSQRGTASDVVQESVEHLQRSTLALHRGGRIAWQVLPINPEADVRLGDLLAWSRMPKATSEDTRVLRFLAEELPTQVRAARSLLGLRRFLSSNRRKEGAFAAASHLADFRALSERGQLAPRLEALDVPFLRGGVDASRSLGQGLIPLETYLPELIGRPFFLDQRRVKELDVAVSRIRRARGQEASYRDAALKAGNGVREAEARKLLAEMPLDRLREATRDRLRTAPLANAGVTTVLDVLNLGGRITSLPGIGEKSAPQLLGAARTLWQTTFDETPARIDIRGRTDEATALLRALRAWDAARSLAGGSALLSRADELAPLADRARSTGATSMALYPTVHAPDPDMLRQDIRTVCDGAARLSTTAPRGRGGGNVWDDFASRPADYFSLLSELGINPEDEAKSTGGLPEEIVRAIRDLGLKTDHLKVASLRGYQSFAARFALVRRKVIIGDEMGLGKTVEALAALAHLSAVGKSHFLVICPAAVVTNWTREISAKSTLIAHRVHGPERDQAMRSWIRRGGIAVTTFETLARFQDRLSNVQDLACVVVDEAHYVKNPAAQRSRRTAELIERSPRAILLTGTPLENRIEEFASLVGYLQPGLLEDVAERNPHRFRRQVAPAYLRRNQEDVLDELPELVEVDEFVPLTAADRTAYRKAVAEGNFSAMRRSAIGEGRGSGKVQRLLEIVGEAEDNGRRVIVFSHFLDVLEQVADVLPGEVIGPLTGSVPAARRQDMVDDFSAARGGAVLVSQIQAGGVGLNIQAASVVVICEPQLKPTVEWQAVARAHRMGQLESVQVHRLLNEEGVDQRIRQILQRKKALFDDFARRSATAESAPEAFDVSEAELAREIVAEERERLLSDQQGTPGPPPKERAGP</sequence>
<evidence type="ECO:0000313" key="6">
    <source>
        <dbReference type="Proteomes" id="UP001356095"/>
    </source>
</evidence>
<keyword evidence="5" id="KW-0347">Helicase</keyword>
<dbReference type="InterPro" id="IPR014001">
    <property type="entry name" value="Helicase_ATP-bd"/>
</dbReference>
<keyword evidence="1 5" id="KW-0378">Hydrolase</keyword>
<feature type="region of interest" description="Disordered" evidence="2">
    <location>
        <begin position="874"/>
        <end position="895"/>
    </location>
</feature>
<gene>
    <name evidence="5" type="ORF">Q8791_16210</name>
</gene>
<dbReference type="InterPro" id="IPR038718">
    <property type="entry name" value="SNF2-like_sf"/>
</dbReference>
<organism evidence="5 6">
    <name type="scientific">Nocardiopsis codii</name>
    <dbReference type="NCBI Taxonomy" id="3065942"/>
    <lineage>
        <taxon>Bacteria</taxon>
        <taxon>Bacillati</taxon>
        <taxon>Actinomycetota</taxon>
        <taxon>Actinomycetes</taxon>
        <taxon>Streptosporangiales</taxon>
        <taxon>Nocardiopsidaceae</taxon>
        <taxon>Nocardiopsis</taxon>
    </lineage>
</organism>